<organism evidence="4 5">
    <name type="scientific">Desulfosarcina widdelii</name>
    <dbReference type="NCBI Taxonomy" id="947919"/>
    <lineage>
        <taxon>Bacteria</taxon>
        <taxon>Pseudomonadati</taxon>
        <taxon>Thermodesulfobacteriota</taxon>
        <taxon>Desulfobacteria</taxon>
        <taxon>Desulfobacterales</taxon>
        <taxon>Desulfosarcinaceae</taxon>
        <taxon>Desulfosarcina</taxon>
    </lineage>
</organism>
<reference evidence="4 5" key="1">
    <citation type="submission" date="2019-11" db="EMBL/GenBank/DDBJ databases">
        <title>Comparative genomics of hydrocarbon-degrading Desulfosarcina strains.</title>
        <authorList>
            <person name="Watanabe M."/>
            <person name="Kojima H."/>
            <person name="Fukui M."/>
        </authorList>
    </citation>
    <scope>NUCLEOTIDE SEQUENCE [LARGE SCALE GENOMIC DNA]</scope>
    <source>
        <strain evidence="4 5">PP31</strain>
    </source>
</reference>
<sequence length="200" mass="22076">MIEIAAVYGSPRRKGNTSILLKQAVAGAADAGAHVTEIVLRDLKMSPCLEIYGCKKGGGCVIKDDFKTVESLLQCIDGLMLASPIFFYSVSAHTKILMDRCNSLWVKKYWVEKKPFGQKLYPHKGLFISVGSTQGKRLFDGAVLSVKYFMDALDMQLWKTLLYRGIETEGQIREHSSALQEAYDAGFDLVQALANGSEPS</sequence>
<dbReference type="EMBL" id="AP021875">
    <property type="protein sequence ID" value="BBO75384.1"/>
    <property type="molecule type" value="Genomic_DNA"/>
</dbReference>
<dbReference type="InterPro" id="IPR029039">
    <property type="entry name" value="Flavoprotein-like_sf"/>
</dbReference>
<protein>
    <submittedName>
        <fullName evidence="4">NADPH-dependent fmn reductase</fullName>
    </submittedName>
</protein>
<keyword evidence="5" id="KW-1185">Reference proteome</keyword>
<keyword evidence="2" id="KW-0288">FMN</keyword>
<dbReference type="SUPFAM" id="SSF52218">
    <property type="entry name" value="Flavoproteins"/>
    <property type="match status" value="1"/>
</dbReference>
<name>A0A5K7ZAA1_9BACT</name>
<feature type="domain" description="NADPH-dependent FMN reductase-like" evidence="3">
    <location>
        <begin position="3"/>
        <end position="131"/>
    </location>
</feature>
<dbReference type="InterPro" id="IPR051796">
    <property type="entry name" value="ISF_SsuE-like"/>
</dbReference>
<dbReference type="Pfam" id="PF03358">
    <property type="entry name" value="FMN_red"/>
    <property type="match status" value="1"/>
</dbReference>
<gene>
    <name evidence="4" type="ORF">DSCW_28010</name>
</gene>
<evidence type="ECO:0000259" key="3">
    <source>
        <dbReference type="Pfam" id="PF03358"/>
    </source>
</evidence>
<dbReference type="PANTHER" id="PTHR43278:SF4">
    <property type="entry name" value="NAD(P)H-DEPENDENT FMN-CONTAINING OXIDOREDUCTASE YWQN-RELATED"/>
    <property type="match status" value="1"/>
</dbReference>
<dbReference type="InterPro" id="IPR005025">
    <property type="entry name" value="FMN_Rdtase-like_dom"/>
</dbReference>
<dbReference type="KEGG" id="dwd:DSCW_28010"/>
<dbReference type="RefSeq" id="WP_155304312.1">
    <property type="nucleotide sequence ID" value="NZ_AP021875.1"/>
</dbReference>
<evidence type="ECO:0000256" key="2">
    <source>
        <dbReference type="ARBA" id="ARBA00022643"/>
    </source>
</evidence>
<dbReference type="OrthoDB" id="9805976at2"/>
<dbReference type="AlphaFoldDB" id="A0A5K7ZAA1"/>
<evidence type="ECO:0000313" key="5">
    <source>
        <dbReference type="Proteomes" id="UP000427769"/>
    </source>
</evidence>
<evidence type="ECO:0000256" key="1">
    <source>
        <dbReference type="ARBA" id="ARBA00022630"/>
    </source>
</evidence>
<accession>A0A5K7ZAA1</accession>
<dbReference type="Proteomes" id="UP000427769">
    <property type="component" value="Chromosome"/>
</dbReference>
<evidence type="ECO:0000313" key="4">
    <source>
        <dbReference type="EMBL" id="BBO75384.1"/>
    </source>
</evidence>
<proteinExistence type="predicted"/>
<keyword evidence="1" id="KW-0285">Flavoprotein</keyword>
<dbReference type="PANTHER" id="PTHR43278">
    <property type="entry name" value="NAD(P)H-DEPENDENT FMN-CONTAINING OXIDOREDUCTASE YWQN-RELATED"/>
    <property type="match status" value="1"/>
</dbReference>
<dbReference type="Gene3D" id="3.40.50.360">
    <property type="match status" value="1"/>
</dbReference>
<dbReference type="GO" id="GO:0016491">
    <property type="term" value="F:oxidoreductase activity"/>
    <property type="evidence" value="ECO:0007669"/>
    <property type="project" value="InterPro"/>
</dbReference>